<name>E4TXF1_SULKY</name>
<protein>
    <submittedName>
        <fullName evidence="2">AMMECR1 domain protein</fullName>
    </submittedName>
</protein>
<dbReference type="Proteomes" id="UP000008721">
    <property type="component" value="Chromosome"/>
</dbReference>
<keyword evidence="3" id="KW-1185">Reference proteome</keyword>
<dbReference type="EMBL" id="CP002355">
    <property type="protein sequence ID" value="ADR32848.1"/>
    <property type="molecule type" value="Genomic_DNA"/>
</dbReference>
<dbReference type="RefSeq" id="WP_013459045.1">
    <property type="nucleotide sequence ID" value="NC_014762.1"/>
</dbReference>
<dbReference type="Pfam" id="PF01871">
    <property type="entry name" value="AMMECR1"/>
    <property type="match status" value="1"/>
</dbReference>
<dbReference type="SUPFAM" id="SSF143447">
    <property type="entry name" value="AMMECR1-like"/>
    <property type="match status" value="1"/>
</dbReference>
<dbReference type="eggNOG" id="COG2078">
    <property type="taxonomic scope" value="Bacteria"/>
</dbReference>
<dbReference type="InterPro" id="IPR036071">
    <property type="entry name" value="AMMECR1_dom_sf"/>
</dbReference>
<sequence length="117" mass="13076">MSQSVLLTIARASIEEVLQGQNSINRRELLEQFPILSEPMATQITLYLGTKIRGSAKTQTAERSLLEDIIYNAKTAAFQDENFDPLVTSEYLHATIHLTIFSPEGELSHQSDPILSE</sequence>
<dbReference type="HOGENOM" id="CLU_2083659_0_0_7"/>
<evidence type="ECO:0000313" key="3">
    <source>
        <dbReference type="Proteomes" id="UP000008721"/>
    </source>
</evidence>
<dbReference type="PROSITE" id="PS51112">
    <property type="entry name" value="AMMECR1"/>
    <property type="match status" value="1"/>
</dbReference>
<dbReference type="STRING" id="709032.Sulku_0181"/>
<reference evidence="2 3" key="1">
    <citation type="journal article" date="2012" name="Stand. Genomic Sci.">
        <title>Complete genome sequence of the sulfur compounds oxidizing chemolithoautotroph Sulfuricurvum kujiense type strain (YK-1(T)).</title>
        <authorList>
            <person name="Han C."/>
            <person name="Kotsyurbenko O."/>
            <person name="Chertkov O."/>
            <person name="Held B."/>
            <person name="Lapidus A."/>
            <person name="Nolan M."/>
            <person name="Lucas S."/>
            <person name="Hammon N."/>
            <person name="Deshpande S."/>
            <person name="Cheng J.F."/>
            <person name="Tapia R."/>
            <person name="Goodwin L.A."/>
            <person name="Pitluck S."/>
            <person name="Liolios K."/>
            <person name="Pagani I."/>
            <person name="Ivanova N."/>
            <person name="Mavromatis K."/>
            <person name="Mikhailova N."/>
            <person name="Pati A."/>
            <person name="Chen A."/>
            <person name="Palaniappan K."/>
            <person name="Land M."/>
            <person name="Hauser L."/>
            <person name="Chang Y.J."/>
            <person name="Jeffries C.D."/>
            <person name="Brambilla E.M."/>
            <person name="Rohde M."/>
            <person name="Spring S."/>
            <person name="Sikorski J."/>
            <person name="Goker M."/>
            <person name="Woyke T."/>
            <person name="Bristow J."/>
            <person name="Eisen J.A."/>
            <person name="Markowitz V."/>
            <person name="Hugenholtz P."/>
            <person name="Kyrpides N.C."/>
            <person name="Klenk H.P."/>
            <person name="Detter J.C."/>
        </authorList>
    </citation>
    <scope>NUCLEOTIDE SEQUENCE [LARGE SCALE GENOMIC DNA]</scope>
    <source>
        <strain evidence="3">ATCC BAA-921 / DSM 16994 / JCM 11577 / YK-1</strain>
    </source>
</reference>
<dbReference type="InterPro" id="IPR027485">
    <property type="entry name" value="AMMECR1_N"/>
</dbReference>
<dbReference type="AlphaFoldDB" id="E4TXF1"/>
<feature type="domain" description="AMMECR1" evidence="1">
    <location>
        <begin position="1"/>
        <end position="117"/>
    </location>
</feature>
<gene>
    <name evidence="2" type="ordered locus">Sulku_0181</name>
</gene>
<accession>E4TXF1</accession>
<dbReference type="InterPro" id="IPR002733">
    <property type="entry name" value="AMMECR1_domain"/>
</dbReference>
<dbReference type="Gene3D" id="3.30.700.20">
    <property type="entry name" value="Hypothetical protein ph0010, domain 1"/>
    <property type="match status" value="1"/>
</dbReference>
<dbReference type="KEGG" id="sku:Sulku_0181"/>
<evidence type="ECO:0000313" key="2">
    <source>
        <dbReference type="EMBL" id="ADR32848.1"/>
    </source>
</evidence>
<evidence type="ECO:0000259" key="1">
    <source>
        <dbReference type="PROSITE" id="PS51112"/>
    </source>
</evidence>
<dbReference type="OrthoDB" id="5334578at2"/>
<proteinExistence type="predicted"/>
<organism evidence="2 3">
    <name type="scientific">Sulfuricurvum kujiense (strain ATCC BAA-921 / DSM 16994 / JCM 11577 / YK-1)</name>
    <dbReference type="NCBI Taxonomy" id="709032"/>
    <lineage>
        <taxon>Bacteria</taxon>
        <taxon>Pseudomonadati</taxon>
        <taxon>Campylobacterota</taxon>
        <taxon>Epsilonproteobacteria</taxon>
        <taxon>Campylobacterales</taxon>
        <taxon>Sulfurimonadaceae</taxon>
        <taxon>Sulfuricurvum</taxon>
    </lineage>
</organism>